<dbReference type="RefSeq" id="WP_343905506.1">
    <property type="nucleotide sequence ID" value="NZ_BAAAJE010000002.1"/>
</dbReference>
<accession>A0ABN1U8M1</accession>
<evidence type="ECO:0000256" key="4">
    <source>
        <dbReference type="ARBA" id="ARBA00023015"/>
    </source>
</evidence>
<protein>
    <submittedName>
        <fullName evidence="9">Zf-HC2 domain-containing protein</fullName>
    </submittedName>
</protein>
<feature type="domain" description="Putative zinc-finger" evidence="8">
    <location>
        <begin position="12"/>
        <end position="36"/>
    </location>
</feature>
<evidence type="ECO:0000256" key="6">
    <source>
        <dbReference type="ARBA" id="ARBA00023163"/>
    </source>
</evidence>
<dbReference type="Gene3D" id="1.10.10.1320">
    <property type="entry name" value="Anti-sigma factor, zinc-finger domain"/>
    <property type="match status" value="1"/>
</dbReference>
<proteinExistence type="predicted"/>
<keyword evidence="5 7" id="KW-0472">Membrane</keyword>
<keyword evidence="10" id="KW-1185">Reference proteome</keyword>
<dbReference type="EMBL" id="BAAAJE010000002">
    <property type="protein sequence ID" value="GAA1128991.1"/>
    <property type="molecule type" value="Genomic_DNA"/>
</dbReference>
<keyword evidence="6" id="KW-0804">Transcription</keyword>
<keyword evidence="3 7" id="KW-1133">Transmembrane helix</keyword>
<evidence type="ECO:0000256" key="7">
    <source>
        <dbReference type="SAM" id="Phobius"/>
    </source>
</evidence>
<evidence type="ECO:0000256" key="3">
    <source>
        <dbReference type="ARBA" id="ARBA00022989"/>
    </source>
</evidence>
<evidence type="ECO:0000313" key="9">
    <source>
        <dbReference type="EMBL" id="GAA1128991.1"/>
    </source>
</evidence>
<dbReference type="InterPro" id="IPR027383">
    <property type="entry name" value="Znf_put"/>
</dbReference>
<comment type="subcellular location">
    <subcellularLocation>
        <location evidence="1">Membrane</location>
        <topology evidence="1">Single-pass membrane protein</topology>
    </subcellularLocation>
</comment>
<feature type="transmembrane region" description="Helical" evidence="7">
    <location>
        <begin position="90"/>
        <end position="111"/>
    </location>
</feature>
<comment type="caution">
    <text evidence="9">The sequence shown here is derived from an EMBL/GenBank/DDBJ whole genome shotgun (WGS) entry which is preliminary data.</text>
</comment>
<reference evidence="9 10" key="1">
    <citation type="journal article" date="2019" name="Int. J. Syst. Evol. Microbiol.">
        <title>The Global Catalogue of Microorganisms (GCM) 10K type strain sequencing project: providing services to taxonomists for standard genome sequencing and annotation.</title>
        <authorList>
            <consortium name="The Broad Institute Genomics Platform"/>
            <consortium name="The Broad Institute Genome Sequencing Center for Infectious Disease"/>
            <person name="Wu L."/>
            <person name="Ma J."/>
        </authorList>
    </citation>
    <scope>NUCLEOTIDE SEQUENCE [LARGE SCALE GENOMIC DNA]</scope>
    <source>
        <strain evidence="9 10">JCM 11813</strain>
    </source>
</reference>
<dbReference type="PANTHER" id="PTHR37461">
    <property type="entry name" value="ANTI-SIGMA-K FACTOR RSKA"/>
    <property type="match status" value="1"/>
</dbReference>
<evidence type="ECO:0000256" key="5">
    <source>
        <dbReference type="ARBA" id="ARBA00023136"/>
    </source>
</evidence>
<sequence>MSTCELAHLDAAYVLGALAPEERLAFERHLATCPSCSAAVRDLAGLPGLLAQVSPEVVESPREPEPVPDTLLPSLVREVRRSQHRRRWGVGLAAAAAVVALGAGTVAVVAATGDDGPTPQATPTVAAAREMTQLDQTAVWGEVSLTSVLWGTRLDLTCSYDEPASAYLEGEHTYALVVHTRDGGTEQVATWKGLPGRTMRVTGATALTTDQIASVEVRDAAGHPLLELRS</sequence>
<dbReference type="Proteomes" id="UP001499979">
    <property type="component" value="Unassembled WGS sequence"/>
</dbReference>
<dbReference type="InterPro" id="IPR041916">
    <property type="entry name" value="Anti_sigma_zinc_sf"/>
</dbReference>
<organism evidence="9 10">
    <name type="scientific">Nocardioides aquiterrae</name>
    <dbReference type="NCBI Taxonomy" id="203799"/>
    <lineage>
        <taxon>Bacteria</taxon>
        <taxon>Bacillati</taxon>
        <taxon>Actinomycetota</taxon>
        <taxon>Actinomycetes</taxon>
        <taxon>Propionibacteriales</taxon>
        <taxon>Nocardioidaceae</taxon>
        <taxon>Nocardioides</taxon>
    </lineage>
</organism>
<dbReference type="Pfam" id="PF13490">
    <property type="entry name" value="zf-HC2"/>
    <property type="match status" value="1"/>
</dbReference>
<evidence type="ECO:0000256" key="2">
    <source>
        <dbReference type="ARBA" id="ARBA00022692"/>
    </source>
</evidence>
<evidence type="ECO:0000313" key="10">
    <source>
        <dbReference type="Proteomes" id="UP001499979"/>
    </source>
</evidence>
<gene>
    <name evidence="9" type="ORF">GCM10009606_05930</name>
</gene>
<dbReference type="PANTHER" id="PTHR37461:SF1">
    <property type="entry name" value="ANTI-SIGMA-K FACTOR RSKA"/>
    <property type="match status" value="1"/>
</dbReference>
<name>A0ABN1U8M1_9ACTN</name>
<evidence type="ECO:0000256" key="1">
    <source>
        <dbReference type="ARBA" id="ARBA00004167"/>
    </source>
</evidence>
<keyword evidence="2 7" id="KW-0812">Transmembrane</keyword>
<keyword evidence="4" id="KW-0805">Transcription regulation</keyword>
<dbReference type="InterPro" id="IPR051474">
    <property type="entry name" value="Anti-sigma-K/W_factor"/>
</dbReference>
<evidence type="ECO:0000259" key="8">
    <source>
        <dbReference type="Pfam" id="PF13490"/>
    </source>
</evidence>